<evidence type="ECO:0000313" key="2">
    <source>
        <dbReference type="Proteomes" id="UP000403266"/>
    </source>
</evidence>
<comment type="caution">
    <text evidence="1">The sequence shown here is derived from an EMBL/GenBank/DDBJ whole genome shotgun (WGS) entry which is preliminary data.</text>
</comment>
<protein>
    <submittedName>
        <fullName evidence="1">Uncharacterized protein</fullName>
    </submittedName>
</protein>
<reference evidence="1 2" key="1">
    <citation type="journal article" date="2019" name="Syst. Appl. Microbiol.">
        <title>Microvirga tunisiensis sp. nov., a root nodule symbiotic bacterium isolated from Lupinus micranthus and L. luteus grown in Northern Tunisia.</title>
        <authorList>
            <person name="Msaddak A."/>
            <person name="Rejili M."/>
            <person name="Duran D."/>
            <person name="Mars M."/>
            <person name="Palacios J.M."/>
            <person name="Ruiz-Argueso T."/>
            <person name="Rey L."/>
            <person name="Imperial J."/>
        </authorList>
    </citation>
    <scope>NUCLEOTIDE SEQUENCE [LARGE SCALE GENOMIC DNA]</scope>
    <source>
        <strain evidence="1 2">Lmie10</strain>
    </source>
</reference>
<accession>A0A5N7N519</accession>
<dbReference type="Proteomes" id="UP000403266">
    <property type="component" value="Unassembled WGS sequence"/>
</dbReference>
<proteinExistence type="predicted"/>
<evidence type="ECO:0000313" key="1">
    <source>
        <dbReference type="EMBL" id="MPR30516.1"/>
    </source>
</evidence>
<name>A0A5N7N519_9HYPH</name>
<sequence length="81" mass="8405">MPIARSPQPEPSINLPSGWLRGTLFATALSFVTTAAPVLAATDDIKVTNFLLDNVLCGEAAAAMSQQISARRFAGSALASD</sequence>
<dbReference type="AlphaFoldDB" id="A0A5N7N519"/>
<organism evidence="1 2">
    <name type="scientific">Microvirga tunisiensis</name>
    <dbReference type="NCBI Taxonomy" id="2108360"/>
    <lineage>
        <taxon>Bacteria</taxon>
        <taxon>Pseudomonadati</taxon>
        <taxon>Pseudomonadota</taxon>
        <taxon>Alphaproteobacteria</taxon>
        <taxon>Hyphomicrobiales</taxon>
        <taxon>Methylobacteriaceae</taxon>
        <taxon>Microvirga</taxon>
    </lineage>
</organism>
<keyword evidence="2" id="KW-1185">Reference proteome</keyword>
<gene>
    <name evidence="1" type="ORF">FS320_37285</name>
</gene>
<dbReference type="EMBL" id="VOSK01000383">
    <property type="protein sequence ID" value="MPR30516.1"/>
    <property type="molecule type" value="Genomic_DNA"/>
</dbReference>